<organism evidence="2 3">
    <name type="scientific">Parachitinimonas caeni</name>
    <dbReference type="NCBI Taxonomy" id="3031301"/>
    <lineage>
        <taxon>Bacteria</taxon>
        <taxon>Pseudomonadati</taxon>
        <taxon>Pseudomonadota</taxon>
        <taxon>Betaproteobacteria</taxon>
        <taxon>Neisseriales</taxon>
        <taxon>Chitinibacteraceae</taxon>
        <taxon>Parachitinimonas</taxon>
    </lineage>
</organism>
<dbReference type="Proteomes" id="UP001172778">
    <property type="component" value="Unassembled WGS sequence"/>
</dbReference>
<dbReference type="SUPFAM" id="SSF54001">
    <property type="entry name" value="Cysteine proteinases"/>
    <property type="match status" value="1"/>
</dbReference>
<evidence type="ECO:0000313" key="3">
    <source>
        <dbReference type="Proteomes" id="UP001172778"/>
    </source>
</evidence>
<accession>A0ABT7DQS0</accession>
<proteinExistence type="predicted"/>
<comment type="caution">
    <text evidence="2">The sequence shown here is derived from an EMBL/GenBank/DDBJ whole genome shotgun (WGS) entry which is preliminary data.</text>
</comment>
<gene>
    <name evidence="2" type="ORF">PZA18_00065</name>
</gene>
<dbReference type="EMBL" id="JARRAF010000001">
    <property type="protein sequence ID" value="MDK2122437.1"/>
    <property type="molecule type" value="Genomic_DNA"/>
</dbReference>
<protein>
    <recommendedName>
        <fullName evidence="1">Transglutaminase-like domain-containing protein</fullName>
    </recommendedName>
</protein>
<reference evidence="2" key="1">
    <citation type="submission" date="2023-03" db="EMBL/GenBank/DDBJ databases">
        <title>Chitinimonas shenzhenensis gen. nov., sp. nov., a novel member of family Burkholderiaceae isolated from activated sludge collected in Shen Zhen, China.</title>
        <authorList>
            <person name="Wang X."/>
        </authorList>
    </citation>
    <scope>NUCLEOTIDE SEQUENCE</scope>
    <source>
        <strain evidence="2">DQS-5</strain>
    </source>
</reference>
<feature type="domain" description="Transglutaminase-like" evidence="1">
    <location>
        <begin position="51"/>
        <end position="148"/>
    </location>
</feature>
<dbReference type="Pfam" id="PF01841">
    <property type="entry name" value="Transglut_core"/>
    <property type="match status" value="1"/>
</dbReference>
<dbReference type="InterPro" id="IPR038765">
    <property type="entry name" value="Papain-like_cys_pep_sf"/>
</dbReference>
<name>A0ABT7DQS0_9NEIS</name>
<keyword evidence="3" id="KW-1185">Reference proteome</keyword>
<evidence type="ECO:0000313" key="2">
    <source>
        <dbReference type="EMBL" id="MDK2122437.1"/>
    </source>
</evidence>
<dbReference type="RefSeq" id="WP_284098725.1">
    <property type="nucleotide sequence ID" value="NZ_JARRAF010000001.1"/>
</dbReference>
<evidence type="ECO:0000259" key="1">
    <source>
        <dbReference type="Pfam" id="PF01841"/>
    </source>
</evidence>
<sequence length="338" mass="37248">MSVVLLGVALYGQQHLDRLALHASDSTDSNPVIGITQRLMSVRVLHQVGSRLKQASANESEFINHVVNWTHLQIRPQFAVAEPLVSDNMLGIVVRGYGYCDQVAAVAATLLWTQGYQVRLLELLNDEGTSPHTALEVKLGERWVLLDPWLGTSFYQQGQFLSAHEISDTQIAYWGYHDVKARYFHRGRPWTVFPFLDWAAIKGRLLARLTGQAPAALPTAASSPVALQTRPPVSAQQRRAYVEARLAGLVNAPLPTTPVPLPPLQAGALRFQQALTQPGLPPSTATDPWQASIDLLDGLRTQPPALSQTLYNAITLRRNLELGNLKPEWLPLYAGGIR</sequence>
<dbReference type="InterPro" id="IPR002931">
    <property type="entry name" value="Transglutaminase-like"/>
</dbReference>